<dbReference type="GO" id="GO:0000155">
    <property type="term" value="F:phosphorelay sensor kinase activity"/>
    <property type="evidence" value="ECO:0007669"/>
    <property type="project" value="InterPro"/>
</dbReference>
<dbReference type="AlphaFoldDB" id="A0A8I0HNP8"/>
<dbReference type="SMART" id="SM00387">
    <property type="entry name" value="HATPase_c"/>
    <property type="match status" value="1"/>
</dbReference>
<dbReference type="Gene3D" id="3.30.565.10">
    <property type="entry name" value="Histidine kinase-like ATPase, C-terminal domain"/>
    <property type="match status" value="1"/>
</dbReference>
<sequence>MSRFRLLHNSPASLRWRIVFWMTAVVFTTLTSVVVITRSVLLSDVVAVANSAVEQEIGEFRRFADEGTDPTTATPFHSPQRLIEVYLSRQIPDDNEAIVGIFSDQLIQVDFSQLSGPHPEPLTYNEPLVEKVLASSSHSGVFDDPVRGRAYWGRVAFETAPGTTDGHFIVAYFTEPGETAVKKQVRVLSFVGAGGVLASVLIAWLIAGQIIAPIRRVSKVASTISNSDLTRRVPVEGNDEIAQLASTFNEMLDRLETAYNDQRQFVDDAGHELRTPITVVRGQLELLESSPPEERARSIELATTELDRMARMVNDLLTLAVADSGEFLHVAPVDVTELTIDIEDKARTINDRVMLVDAAEGVVVLDEQRVTEAILELYGNALRYSEGPVAIGSDFQGSGVQRVFRIWVRDSGPGVEKDAQETLFSRFSRGRQADPRHPNRPKGAGLGLSIVKAIGDAHGGRAYVESTVGLGSIFGLEIPAPDTADVEKTEE</sequence>
<gene>
    <name evidence="14" type="ORF">H9627_06510</name>
</gene>
<dbReference type="SUPFAM" id="SSF55874">
    <property type="entry name" value="ATPase domain of HSP90 chaperone/DNA topoisomerase II/histidine kinase"/>
    <property type="match status" value="1"/>
</dbReference>
<feature type="transmembrane region" description="Helical" evidence="11">
    <location>
        <begin position="187"/>
        <end position="207"/>
    </location>
</feature>
<comment type="caution">
    <text evidence="14">The sequence shown here is derived from an EMBL/GenBank/DDBJ whole genome shotgun (WGS) entry which is preliminary data.</text>
</comment>
<keyword evidence="6 11" id="KW-0812">Transmembrane</keyword>
<evidence type="ECO:0000256" key="4">
    <source>
        <dbReference type="ARBA" id="ARBA00022553"/>
    </source>
</evidence>
<dbReference type="PROSITE" id="PS50885">
    <property type="entry name" value="HAMP"/>
    <property type="match status" value="1"/>
</dbReference>
<dbReference type="Pfam" id="PF00672">
    <property type="entry name" value="HAMP"/>
    <property type="match status" value="1"/>
</dbReference>
<evidence type="ECO:0000256" key="1">
    <source>
        <dbReference type="ARBA" id="ARBA00000085"/>
    </source>
</evidence>
<evidence type="ECO:0000256" key="8">
    <source>
        <dbReference type="ARBA" id="ARBA00022989"/>
    </source>
</evidence>
<keyword evidence="15" id="KW-1185">Reference proteome</keyword>
<dbReference type="EMBL" id="JACSPR010000003">
    <property type="protein sequence ID" value="MBD8029976.1"/>
    <property type="molecule type" value="Genomic_DNA"/>
</dbReference>
<protein>
    <recommendedName>
        <fullName evidence="3">histidine kinase</fullName>
        <ecNumber evidence="3">2.7.13.3</ecNumber>
    </recommendedName>
</protein>
<evidence type="ECO:0000259" key="12">
    <source>
        <dbReference type="PROSITE" id="PS50109"/>
    </source>
</evidence>
<keyword evidence="5" id="KW-0808">Transferase</keyword>
<dbReference type="EC" id="2.7.13.3" evidence="3"/>
<evidence type="ECO:0000256" key="2">
    <source>
        <dbReference type="ARBA" id="ARBA00004236"/>
    </source>
</evidence>
<evidence type="ECO:0000256" key="10">
    <source>
        <dbReference type="ARBA" id="ARBA00023136"/>
    </source>
</evidence>
<keyword evidence="10 11" id="KW-0472">Membrane</keyword>
<comment type="subcellular location">
    <subcellularLocation>
        <location evidence="2">Cell membrane</location>
    </subcellularLocation>
</comment>
<dbReference type="PRINTS" id="PR00344">
    <property type="entry name" value="BCTRLSENSOR"/>
</dbReference>
<evidence type="ECO:0000313" key="14">
    <source>
        <dbReference type="EMBL" id="MBD8029976.1"/>
    </source>
</evidence>
<accession>A0A8I0HNP8</accession>
<evidence type="ECO:0000259" key="13">
    <source>
        <dbReference type="PROSITE" id="PS50885"/>
    </source>
</evidence>
<dbReference type="CDD" id="cd06225">
    <property type="entry name" value="HAMP"/>
    <property type="match status" value="1"/>
</dbReference>
<dbReference type="InterPro" id="IPR003660">
    <property type="entry name" value="HAMP_dom"/>
</dbReference>
<dbReference type="SUPFAM" id="SSF158472">
    <property type="entry name" value="HAMP domain-like"/>
    <property type="match status" value="1"/>
</dbReference>
<dbReference type="CDD" id="cd00082">
    <property type="entry name" value="HisKA"/>
    <property type="match status" value="1"/>
</dbReference>
<evidence type="ECO:0000256" key="6">
    <source>
        <dbReference type="ARBA" id="ARBA00022692"/>
    </source>
</evidence>
<organism evidence="14 15">
    <name type="scientific">Corynebacterium gallinarum</name>
    <dbReference type="NCBI Taxonomy" id="2762214"/>
    <lineage>
        <taxon>Bacteria</taxon>
        <taxon>Bacillati</taxon>
        <taxon>Actinomycetota</taxon>
        <taxon>Actinomycetes</taxon>
        <taxon>Mycobacteriales</taxon>
        <taxon>Corynebacteriaceae</taxon>
        <taxon>Corynebacterium</taxon>
    </lineage>
</organism>
<evidence type="ECO:0000256" key="5">
    <source>
        <dbReference type="ARBA" id="ARBA00022679"/>
    </source>
</evidence>
<dbReference type="PANTHER" id="PTHR45436:SF5">
    <property type="entry name" value="SENSOR HISTIDINE KINASE TRCS"/>
    <property type="match status" value="1"/>
</dbReference>
<evidence type="ECO:0000256" key="11">
    <source>
        <dbReference type="SAM" id="Phobius"/>
    </source>
</evidence>
<feature type="domain" description="Histidine kinase" evidence="12">
    <location>
        <begin position="268"/>
        <end position="482"/>
    </location>
</feature>
<keyword evidence="9" id="KW-0902">Two-component regulatory system</keyword>
<reference evidence="14 15" key="1">
    <citation type="submission" date="2020-08" db="EMBL/GenBank/DDBJ databases">
        <title>A Genomic Blueprint of the Chicken Gut Microbiome.</title>
        <authorList>
            <person name="Gilroy R."/>
            <person name="Ravi A."/>
            <person name="Getino M."/>
            <person name="Pursley I."/>
            <person name="Horton D.L."/>
            <person name="Alikhan N.-F."/>
            <person name="Baker D."/>
            <person name="Gharbi K."/>
            <person name="Hall N."/>
            <person name="Watson M."/>
            <person name="Adriaenssens E.M."/>
            <person name="Foster-Nyarko E."/>
            <person name="Jarju S."/>
            <person name="Secka A."/>
            <person name="Antonio M."/>
            <person name="Oren A."/>
            <person name="Chaudhuri R."/>
            <person name="La Ragione R.M."/>
            <person name="Hildebrand F."/>
            <person name="Pallen M.J."/>
        </authorList>
    </citation>
    <scope>NUCLEOTIDE SEQUENCE [LARGE SCALE GENOMIC DNA]</scope>
    <source>
        <strain evidence="14 15">Sa1YVA5</strain>
    </source>
</reference>
<dbReference type="Pfam" id="PF02518">
    <property type="entry name" value="HATPase_c"/>
    <property type="match status" value="1"/>
</dbReference>
<dbReference type="PANTHER" id="PTHR45436">
    <property type="entry name" value="SENSOR HISTIDINE KINASE YKOH"/>
    <property type="match status" value="1"/>
</dbReference>
<dbReference type="SMART" id="SM00304">
    <property type="entry name" value="HAMP"/>
    <property type="match status" value="1"/>
</dbReference>
<dbReference type="InterPro" id="IPR050428">
    <property type="entry name" value="TCS_sensor_his_kinase"/>
</dbReference>
<name>A0A8I0HNP8_9CORY</name>
<dbReference type="GO" id="GO:0005886">
    <property type="term" value="C:plasma membrane"/>
    <property type="evidence" value="ECO:0007669"/>
    <property type="project" value="UniProtKB-SubCell"/>
</dbReference>
<evidence type="ECO:0000256" key="3">
    <source>
        <dbReference type="ARBA" id="ARBA00012438"/>
    </source>
</evidence>
<dbReference type="InterPro" id="IPR036890">
    <property type="entry name" value="HATPase_C_sf"/>
</dbReference>
<dbReference type="Proteomes" id="UP000650224">
    <property type="component" value="Unassembled WGS sequence"/>
</dbReference>
<dbReference type="FunFam" id="1.10.287.130:FF:000001">
    <property type="entry name" value="Two-component sensor histidine kinase"/>
    <property type="match status" value="1"/>
</dbReference>
<dbReference type="InterPro" id="IPR036097">
    <property type="entry name" value="HisK_dim/P_sf"/>
</dbReference>
<dbReference type="Pfam" id="PF00512">
    <property type="entry name" value="HisKA"/>
    <property type="match status" value="1"/>
</dbReference>
<feature type="transmembrane region" description="Helical" evidence="11">
    <location>
        <begin position="20"/>
        <end position="41"/>
    </location>
</feature>
<feature type="domain" description="HAMP" evidence="13">
    <location>
        <begin position="208"/>
        <end position="260"/>
    </location>
</feature>
<dbReference type="SMART" id="SM00388">
    <property type="entry name" value="HisKA"/>
    <property type="match status" value="1"/>
</dbReference>
<dbReference type="CDD" id="cd00075">
    <property type="entry name" value="HATPase"/>
    <property type="match status" value="1"/>
</dbReference>
<dbReference type="InterPro" id="IPR005467">
    <property type="entry name" value="His_kinase_dom"/>
</dbReference>
<dbReference type="InterPro" id="IPR003661">
    <property type="entry name" value="HisK_dim/P_dom"/>
</dbReference>
<evidence type="ECO:0000313" key="15">
    <source>
        <dbReference type="Proteomes" id="UP000650224"/>
    </source>
</evidence>
<dbReference type="Gene3D" id="6.10.340.10">
    <property type="match status" value="1"/>
</dbReference>
<dbReference type="InterPro" id="IPR003594">
    <property type="entry name" value="HATPase_dom"/>
</dbReference>
<dbReference type="SUPFAM" id="SSF47384">
    <property type="entry name" value="Homodimeric domain of signal transducing histidine kinase"/>
    <property type="match status" value="1"/>
</dbReference>
<keyword evidence="8 11" id="KW-1133">Transmembrane helix</keyword>
<keyword evidence="4" id="KW-0597">Phosphoprotein</keyword>
<evidence type="ECO:0000256" key="9">
    <source>
        <dbReference type="ARBA" id="ARBA00023012"/>
    </source>
</evidence>
<comment type="catalytic activity">
    <reaction evidence="1">
        <text>ATP + protein L-histidine = ADP + protein N-phospho-L-histidine.</text>
        <dbReference type="EC" id="2.7.13.3"/>
    </reaction>
</comment>
<evidence type="ECO:0000256" key="7">
    <source>
        <dbReference type="ARBA" id="ARBA00022777"/>
    </source>
</evidence>
<dbReference type="PROSITE" id="PS50109">
    <property type="entry name" value="HIS_KIN"/>
    <property type="match status" value="1"/>
</dbReference>
<keyword evidence="7 14" id="KW-0418">Kinase</keyword>
<dbReference type="InterPro" id="IPR004358">
    <property type="entry name" value="Sig_transdc_His_kin-like_C"/>
</dbReference>
<dbReference type="Gene3D" id="1.10.287.130">
    <property type="match status" value="1"/>
</dbReference>
<proteinExistence type="predicted"/>